<keyword evidence="3" id="KW-0862">Zinc</keyword>
<dbReference type="PROSITE" id="PS50966">
    <property type="entry name" value="ZF_SWIM"/>
    <property type="match status" value="1"/>
</dbReference>
<dbReference type="PANTHER" id="PTHR31973:SF113">
    <property type="entry name" value="PROTEIN FAR1-RELATED SEQUENCE 5-LIKE"/>
    <property type="match status" value="1"/>
</dbReference>
<dbReference type="Proteomes" id="UP001281410">
    <property type="component" value="Unassembled WGS sequence"/>
</dbReference>
<evidence type="ECO:0000259" key="6">
    <source>
        <dbReference type="PROSITE" id="PS50966"/>
    </source>
</evidence>
<evidence type="ECO:0000256" key="1">
    <source>
        <dbReference type="ARBA" id="ARBA00022723"/>
    </source>
</evidence>
<evidence type="ECO:0000313" key="8">
    <source>
        <dbReference type="Proteomes" id="UP001281410"/>
    </source>
</evidence>
<dbReference type="Pfam" id="PF04434">
    <property type="entry name" value="SWIM"/>
    <property type="match status" value="1"/>
</dbReference>
<dbReference type="SMART" id="SM00575">
    <property type="entry name" value="ZnF_PMZ"/>
    <property type="match status" value="1"/>
</dbReference>
<evidence type="ECO:0000256" key="5">
    <source>
        <dbReference type="SAM" id="MobiDB-lite"/>
    </source>
</evidence>
<keyword evidence="2 4" id="KW-0863">Zinc-finger</keyword>
<evidence type="ECO:0000313" key="7">
    <source>
        <dbReference type="EMBL" id="KAK3218980.1"/>
    </source>
</evidence>
<accession>A0AAE0EA42</accession>
<feature type="region of interest" description="Disordered" evidence="5">
    <location>
        <begin position="127"/>
        <end position="163"/>
    </location>
</feature>
<proteinExistence type="predicted"/>
<sequence>MSELPSYKVKRRKYPCLLLFQLIEENQNDSCPSIVLQPKSVTHYSHLPSNRWLILPISNLIILTVHQNPQLFKPIVLPTGILLAIRILTGQCLHLLQSSLTVQPPSSIELTLSSLKSTIVNCGEHWKEDEIGDDDGGQPATEDGTKERGVSGTPNSSSPSMNTRWTISRSELYSIKAVRSVDVFEESSDQGPIYKRQMFKDKPTLKRAIWSPVICIDATHLKARTMGVLLVAVCKDRNEMIYPLAFGHIPDTTHEICAYHLAQNLKRFYKQRDDVIWLYYRATYAYRIEEFDRAMVELKEIYRKVYDELLGAGVEKFSRVHSPRKRYFLMTTNIAESMNSCLFTVVLQSLDKCSIYLTMFTNEHIKDRTETVYQCEIHPIHFNTFKVDDKWKETIVDLDKRSCSCRQWDLGELPCSHAMAVARFKGVSINALASEFYTIGFLKKAYEMGVNPVSDPEYWDIHDAIRTRTVLPWKKKNLSGRPKKLRIPSAGEKRKLQPCSKCGKKDTIK</sequence>
<evidence type="ECO:0000256" key="3">
    <source>
        <dbReference type="ARBA" id="ARBA00022833"/>
    </source>
</evidence>
<dbReference type="AlphaFoldDB" id="A0AAE0EA42"/>
<gene>
    <name evidence="7" type="ORF">Dsin_012950</name>
</gene>
<feature type="domain" description="SWIM-type" evidence="6">
    <location>
        <begin position="394"/>
        <end position="426"/>
    </location>
</feature>
<dbReference type="InterPro" id="IPR006564">
    <property type="entry name" value="Znf_PMZ"/>
</dbReference>
<feature type="compositionally biased region" description="Polar residues" evidence="5">
    <location>
        <begin position="152"/>
        <end position="163"/>
    </location>
</feature>
<feature type="region of interest" description="Disordered" evidence="5">
    <location>
        <begin position="480"/>
        <end position="509"/>
    </location>
</feature>
<evidence type="ECO:0000256" key="4">
    <source>
        <dbReference type="PROSITE-ProRule" id="PRU00325"/>
    </source>
</evidence>
<dbReference type="InterPro" id="IPR007527">
    <property type="entry name" value="Znf_SWIM"/>
</dbReference>
<dbReference type="PANTHER" id="PTHR31973">
    <property type="entry name" value="POLYPROTEIN, PUTATIVE-RELATED"/>
    <property type="match status" value="1"/>
</dbReference>
<protein>
    <recommendedName>
        <fullName evidence="6">SWIM-type domain-containing protein</fullName>
    </recommendedName>
</protein>
<dbReference type="EMBL" id="JANJYJ010000004">
    <property type="protein sequence ID" value="KAK3218980.1"/>
    <property type="molecule type" value="Genomic_DNA"/>
</dbReference>
<comment type="caution">
    <text evidence="7">The sequence shown here is derived from an EMBL/GenBank/DDBJ whole genome shotgun (WGS) entry which is preliminary data.</text>
</comment>
<name>A0AAE0EA42_9ROSI</name>
<keyword evidence="1" id="KW-0479">Metal-binding</keyword>
<dbReference type="GO" id="GO:0008270">
    <property type="term" value="F:zinc ion binding"/>
    <property type="evidence" value="ECO:0007669"/>
    <property type="project" value="UniProtKB-KW"/>
</dbReference>
<evidence type="ECO:0000256" key="2">
    <source>
        <dbReference type="ARBA" id="ARBA00022771"/>
    </source>
</evidence>
<keyword evidence="8" id="KW-1185">Reference proteome</keyword>
<reference evidence="7" key="1">
    <citation type="journal article" date="2023" name="Plant J.">
        <title>Genome sequences and population genomics provide insights into the demographic history, inbreeding, and mutation load of two 'living fossil' tree species of Dipteronia.</title>
        <authorList>
            <person name="Feng Y."/>
            <person name="Comes H.P."/>
            <person name="Chen J."/>
            <person name="Zhu S."/>
            <person name="Lu R."/>
            <person name="Zhang X."/>
            <person name="Li P."/>
            <person name="Qiu J."/>
            <person name="Olsen K.M."/>
            <person name="Qiu Y."/>
        </authorList>
    </citation>
    <scope>NUCLEOTIDE SEQUENCE</scope>
    <source>
        <strain evidence="7">NBL</strain>
    </source>
</reference>
<organism evidence="7 8">
    <name type="scientific">Dipteronia sinensis</name>
    <dbReference type="NCBI Taxonomy" id="43782"/>
    <lineage>
        <taxon>Eukaryota</taxon>
        <taxon>Viridiplantae</taxon>
        <taxon>Streptophyta</taxon>
        <taxon>Embryophyta</taxon>
        <taxon>Tracheophyta</taxon>
        <taxon>Spermatophyta</taxon>
        <taxon>Magnoliopsida</taxon>
        <taxon>eudicotyledons</taxon>
        <taxon>Gunneridae</taxon>
        <taxon>Pentapetalae</taxon>
        <taxon>rosids</taxon>
        <taxon>malvids</taxon>
        <taxon>Sapindales</taxon>
        <taxon>Sapindaceae</taxon>
        <taxon>Hippocastanoideae</taxon>
        <taxon>Acereae</taxon>
        <taxon>Dipteronia</taxon>
    </lineage>
</organism>